<keyword evidence="1" id="KW-0472">Membrane</keyword>
<feature type="transmembrane region" description="Helical" evidence="1">
    <location>
        <begin position="6"/>
        <end position="26"/>
    </location>
</feature>
<keyword evidence="1" id="KW-0812">Transmembrane</keyword>
<name>A0A1F4T4K4_UNCSA</name>
<dbReference type="EMBL" id="MEUG01000001">
    <property type="protein sequence ID" value="OGC27644.1"/>
    <property type="molecule type" value="Genomic_DNA"/>
</dbReference>
<dbReference type="Gene3D" id="2.60.450.10">
    <property type="entry name" value="Lipopolysaccharide (LPS) transport protein A like domain"/>
    <property type="match status" value="2"/>
</dbReference>
<dbReference type="GO" id="GO:1990351">
    <property type="term" value="C:transporter complex"/>
    <property type="evidence" value="ECO:0007669"/>
    <property type="project" value="TreeGrafter"/>
</dbReference>
<dbReference type="InterPro" id="IPR050218">
    <property type="entry name" value="LptD"/>
</dbReference>
<reference evidence="2 3" key="1">
    <citation type="journal article" date="2016" name="Nat. Commun.">
        <title>Thousands of microbial genomes shed light on interconnected biogeochemical processes in an aquifer system.</title>
        <authorList>
            <person name="Anantharaman K."/>
            <person name="Brown C.T."/>
            <person name="Hug L.A."/>
            <person name="Sharon I."/>
            <person name="Castelle C.J."/>
            <person name="Probst A.J."/>
            <person name="Thomas B.C."/>
            <person name="Singh A."/>
            <person name="Wilkins M.J."/>
            <person name="Karaoz U."/>
            <person name="Brodie E.L."/>
            <person name="Williams K.H."/>
            <person name="Hubbard S.S."/>
            <person name="Banfield J.F."/>
        </authorList>
    </citation>
    <scope>NUCLEOTIDE SEQUENCE [LARGE SCALE GENOMIC DNA]</scope>
</reference>
<keyword evidence="1" id="KW-1133">Transmembrane helix</keyword>
<protein>
    <recommendedName>
        <fullName evidence="4">Organic solvent tolerance-like N-terminal domain-containing protein</fullName>
    </recommendedName>
</protein>
<dbReference type="GO" id="GO:0009279">
    <property type="term" value="C:cell outer membrane"/>
    <property type="evidence" value="ECO:0007669"/>
    <property type="project" value="TreeGrafter"/>
</dbReference>
<dbReference type="PANTHER" id="PTHR30189">
    <property type="entry name" value="LPS-ASSEMBLY PROTEIN"/>
    <property type="match status" value="1"/>
</dbReference>
<sequence length="409" mass="46049">MENNAWKIIYLATIFSLVVLGLAYYLMSPRDPAHLLEEKTEKMAEFFGTRVEGRKDGRKLWEFNAEMGWTMKNQDASRLINVRSGRIYNKKGYLTVTNLTAPWAMVNPRTEIIEAFGQPEGERGKPSKLKALIDLGKLSSNNKQDWSTIIADHILYNSQHNFSEISGKSQLIKRDSRLFADAISVDHELKKAKLSGHLTLRRRDGLIRSAFGDYFGETERLELFGGVTFEAKEKGTKATTVRARRAVLFSDIDREIELSGGVEASQGKKLSLADNGVYSRRGKKLFLSGRTRTVIEKAQALIKPETAEKLRNQDVRQILRAKTLLTSDSIEFSTTSGNARAAGNVIVTQKGKEAKAETAYYDDQKELLTMRGAVQMKKGEDWLNCGKVTIYVSREVFEAEGMVEAKFKL</sequence>
<dbReference type="PANTHER" id="PTHR30189:SF1">
    <property type="entry name" value="LPS-ASSEMBLY PROTEIN LPTD"/>
    <property type="match status" value="1"/>
</dbReference>
<organism evidence="2 3">
    <name type="scientific">candidate division WOR-1 bacterium RIFOXYC12_FULL_54_18</name>
    <dbReference type="NCBI Taxonomy" id="1802584"/>
    <lineage>
        <taxon>Bacteria</taxon>
        <taxon>Bacillati</taxon>
        <taxon>Saganbacteria</taxon>
    </lineage>
</organism>
<dbReference type="AlphaFoldDB" id="A0A1F4T4K4"/>
<proteinExistence type="predicted"/>
<dbReference type="Proteomes" id="UP000178602">
    <property type="component" value="Unassembled WGS sequence"/>
</dbReference>
<accession>A0A1F4T4K4</accession>
<evidence type="ECO:0008006" key="4">
    <source>
        <dbReference type="Google" id="ProtNLM"/>
    </source>
</evidence>
<evidence type="ECO:0000256" key="1">
    <source>
        <dbReference type="SAM" id="Phobius"/>
    </source>
</evidence>
<gene>
    <name evidence="2" type="ORF">A3K49_01300</name>
</gene>
<evidence type="ECO:0000313" key="3">
    <source>
        <dbReference type="Proteomes" id="UP000178602"/>
    </source>
</evidence>
<evidence type="ECO:0000313" key="2">
    <source>
        <dbReference type="EMBL" id="OGC27644.1"/>
    </source>
</evidence>
<comment type="caution">
    <text evidence="2">The sequence shown here is derived from an EMBL/GenBank/DDBJ whole genome shotgun (WGS) entry which is preliminary data.</text>
</comment>